<dbReference type="InterPro" id="IPR004304">
    <property type="entry name" value="FmdA_AmdA"/>
</dbReference>
<dbReference type="RefSeq" id="WP_379596439.1">
    <property type="nucleotide sequence ID" value="NZ_JBHUDE010000022.1"/>
</dbReference>
<dbReference type="PANTHER" id="PTHR31891">
    <property type="entry name" value="FORMAMIDASE C869.04-RELATED"/>
    <property type="match status" value="1"/>
</dbReference>
<proteinExistence type="predicted"/>
<name>A0ABW4HPV9_9BACI</name>
<comment type="caution">
    <text evidence="1">The sequence shown here is derived from an EMBL/GenBank/DDBJ whole genome shotgun (WGS) entry which is preliminary data.</text>
</comment>
<dbReference type="Pfam" id="PF03069">
    <property type="entry name" value="FmdA_AmdA"/>
    <property type="match status" value="2"/>
</dbReference>
<dbReference type="EMBL" id="JBHUDE010000022">
    <property type="protein sequence ID" value="MFD1607097.1"/>
    <property type="molecule type" value="Genomic_DNA"/>
</dbReference>
<evidence type="ECO:0000313" key="1">
    <source>
        <dbReference type="EMBL" id="MFD1607097.1"/>
    </source>
</evidence>
<dbReference type="Gene3D" id="3.10.28.20">
    <property type="entry name" value="Acetamidase/Formamidase-like domains"/>
    <property type="match status" value="1"/>
</dbReference>
<protein>
    <submittedName>
        <fullName evidence="1">Acetamidase/formamidase family protein</fullName>
    </submittedName>
</protein>
<evidence type="ECO:0000313" key="2">
    <source>
        <dbReference type="Proteomes" id="UP001597221"/>
    </source>
</evidence>
<dbReference type="Gene3D" id="2.60.120.580">
    <property type="entry name" value="Acetamidase/Formamidase-like domains"/>
    <property type="match status" value="1"/>
</dbReference>
<organism evidence="1 2">
    <name type="scientific">Oceanobacillus luteolus</name>
    <dbReference type="NCBI Taxonomy" id="1274358"/>
    <lineage>
        <taxon>Bacteria</taxon>
        <taxon>Bacillati</taxon>
        <taxon>Bacillota</taxon>
        <taxon>Bacilli</taxon>
        <taxon>Bacillales</taxon>
        <taxon>Bacillaceae</taxon>
        <taxon>Oceanobacillus</taxon>
    </lineage>
</organism>
<sequence>MATVITKLNKDTGIIYEFNKENKPTKTVAPGTTLTIETYDCFEDQIQTEDTVIERIDWNRINPATGPVFIEGAEPGDILKVKIEKIDVNDQGVMAVVPELGVMGDSIEKMEAKIMEIKDGKVHFNGVEAPLNTMVGVIGVAPEGEGVNSGTPGAHGGNMDNKMVKEGATLYFPVAAEGALFALGDLHAAMGDGEVSGSGVEIAGEVTVTLDVIKGEEIVQPMLENDEVFTQIASGETLDQAAKLATTLMIERIAQKSGRPISEVTMLMSMNAQLEVCQIVNPQKTARLVVPKWLLQQLDVNLI</sequence>
<dbReference type="PANTHER" id="PTHR31891:SF1">
    <property type="entry name" value="FORMAMIDASE C869.04-RELATED"/>
    <property type="match status" value="1"/>
</dbReference>
<keyword evidence="2" id="KW-1185">Reference proteome</keyword>
<accession>A0ABW4HPV9</accession>
<gene>
    <name evidence="1" type="ORF">ACFSBH_05470</name>
</gene>
<dbReference type="Gene3D" id="2.40.10.120">
    <property type="match status" value="1"/>
</dbReference>
<reference evidence="2" key="1">
    <citation type="journal article" date="2019" name="Int. J. Syst. Evol. Microbiol.">
        <title>The Global Catalogue of Microorganisms (GCM) 10K type strain sequencing project: providing services to taxonomists for standard genome sequencing and annotation.</title>
        <authorList>
            <consortium name="The Broad Institute Genomics Platform"/>
            <consortium name="The Broad Institute Genome Sequencing Center for Infectious Disease"/>
            <person name="Wu L."/>
            <person name="Ma J."/>
        </authorList>
    </citation>
    <scope>NUCLEOTIDE SEQUENCE [LARGE SCALE GENOMIC DNA]</scope>
    <source>
        <strain evidence="2">CGMCC 1.12376</strain>
    </source>
</reference>
<dbReference type="Proteomes" id="UP001597221">
    <property type="component" value="Unassembled WGS sequence"/>
</dbReference>
<dbReference type="SUPFAM" id="SSF141130">
    <property type="entry name" value="Acetamidase/Formamidase-like"/>
    <property type="match status" value="1"/>
</dbReference>